<organism evidence="17 18">
    <name type="scientific">Sphaerulina musiva (strain SO2202)</name>
    <name type="common">Poplar stem canker fungus</name>
    <name type="synonym">Septoria musiva</name>
    <dbReference type="NCBI Taxonomy" id="692275"/>
    <lineage>
        <taxon>Eukaryota</taxon>
        <taxon>Fungi</taxon>
        <taxon>Dikarya</taxon>
        <taxon>Ascomycota</taxon>
        <taxon>Pezizomycotina</taxon>
        <taxon>Dothideomycetes</taxon>
        <taxon>Dothideomycetidae</taxon>
        <taxon>Mycosphaerellales</taxon>
        <taxon>Mycosphaerellaceae</taxon>
        <taxon>Sphaerulina</taxon>
    </lineage>
</organism>
<dbReference type="RefSeq" id="XP_016758718.1">
    <property type="nucleotide sequence ID" value="XM_016906309.1"/>
</dbReference>
<keyword evidence="10" id="KW-0832">Ubl conjugation</keyword>
<dbReference type="PANTHER" id="PTHR45962:SF1">
    <property type="entry name" value="N-FATTY-ACYL-AMINO ACID SYNTHASE_HYDROLASE PM20D1"/>
    <property type="match status" value="1"/>
</dbReference>
<evidence type="ECO:0000256" key="6">
    <source>
        <dbReference type="ARBA" id="ARBA00022692"/>
    </source>
</evidence>
<dbReference type="PIRSF" id="PIRSF037217">
    <property type="entry name" value="Carboxypeptidase_S"/>
    <property type="match status" value="1"/>
</dbReference>
<evidence type="ECO:0000256" key="8">
    <source>
        <dbReference type="ARBA" id="ARBA00022801"/>
    </source>
</evidence>
<dbReference type="InterPro" id="IPR047177">
    <property type="entry name" value="Pept_M20A"/>
</dbReference>
<dbReference type="OMA" id="TIDSWTH"/>
<dbReference type="Gene3D" id="3.40.630.10">
    <property type="entry name" value="Zn peptidases"/>
    <property type="match status" value="1"/>
</dbReference>
<keyword evidence="5" id="KW-0645">Protease</keyword>
<comment type="cofactor">
    <cofactor evidence="1">
        <name>Zn(2+)</name>
        <dbReference type="ChEBI" id="CHEBI:29105"/>
    </cofactor>
</comment>
<feature type="binding site" evidence="15">
    <location>
        <position position="243"/>
    </location>
    <ligand>
        <name>Zn(2+)</name>
        <dbReference type="ChEBI" id="CHEBI:29105"/>
        <label>1</label>
    </ligand>
</feature>
<evidence type="ECO:0000313" key="18">
    <source>
        <dbReference type="Proteomes" id="UP000016931"/>
    </source>
</evidence>
<dbReference type="InterPro" id="IPR017141">
    <property type="entry name" value="Pept_M20_carboxypep"/>
</dbReference>
<evidence type="ECO:0000256" key="9">
    <source>
        <dbReference type="ARBA" id="ARBA00022833"/>
    </source>
</evidence>
<feature type="binding site" evidence="15">
    <location>
        <position position="208"/>
    </location>
    <ligand>
        <name>Zn(2+)</name>
        <dbReference type="ChEBI" id="CHEBI:29105"/>
        <label>1</label>
    </ligand>
</feature>
<dbReference type="PROSITE" id="PS00759">
    <property type="entry name" value="ARGE_DAPE_CPG2_2"/>
    <property type="match status" value="1"/>
</dbReference>
<dbReference type="eggNOG" id="KOG2275">
    <property type="taxonomic scope" value="Eukaryota"/>
</dbReference>
<feature type="binding site" evidence="15">
    <location>
        <position position="173"/>
    </location>
    <ligand>
        <name>Zn(2+)</name>
        <dbReference type="ChEBI" id="CHEBI:29105"/>
        <label>2</label>
    </ligand>
</feature>
<comment type="subcellular location">
    <subcellularLocation>
        <location evidence="2">Membrane</location>
        <topology evidence="2">Single-pass membrane protein</topology>
    </subcellularLocation>
</comment>
<dbReference type="HOGENOM" id="CLU_021802_11_0_1"/>
<keyword evidence="6" id="KW-0812">Transmembrane</keyword>
<dbReference type="PANTHER" id="PTHR45962">
    <property type="entry name" value="N-FATTY-ACYL-AMINO ACID SYNTHASE/HYDROLASE PM20D1"/>
    <property type="match status" value="1"/>
</dbReference>
<reference evidence="17 18" key="1">
    <citation type="journal article" date="2012" name="PLoS Pathog.">
        <title>Diverse lifestyles and strategies of plant pathogenesis encoded in the genomes of eighteen Dothideomycetes fungi.</title>
        <authorList>
            <person name="Ohm R.A."/>
            <person name="Feau N."/>
            <person name="Henrissat B."/>
            <person name="Schoch C.L."/>
            <person name="Horwitz B.A."/>
            <person name="Barry K.W."/>
            <person name="Condon B.J."/>
            <person name="Copeland A.C."/>
            <person name="Dhillon B."/>
            <person name="Glaser F."/>
            <person name="Hesse C.N."/>
            <person name="Kosti I."/>
            <person name="LaButti K."/>
            <person name="Lindquist E.A."/>
            <person name="Lucas S."/>
            <person name="Salamov A.A."/>
            <person name="Bradshaw R.E."/>
            <person name="Ciuffetti L."/>
            <person name="Hamelin R.C."/>
            <person name="Kema G.H.J."/>
            <person name="Lawrence C."/>
            <person name="Scott J.A."/>
            <person name="Spatafora J.W."/>
            <person name="Turgeon B.G."/>
            <person name="de Wit P.J.G.M."/>
            <person name="Zhong S."/>
            <person name="Goodwin S.B."/>
            <person name="Grigoriev I.V."/>
        </authorList>
    </citation>
    <scope>NUCLEOTIDE SEQUENCE [LARGE SCALE GENOMIC DNA]</scope>
    <source>
        <strain evidence="17 18">SO2202</strain>
    </source>
</reference>
<keyword evidence="18" id="KW-1185">Reference proteome</keyword>
<keyword evidence="13" id="KW-0325">Glycoprotein</keyword>
<dbReference type="OrthoDB" id="3064516at2759"/>
<evidence type="ECO:0000256" key="12">
    <source>
        <dbReference type="ARBA" id="ARBA00023136"/>
    </source>
</evidence>
<feature type="binding site" evidence="15">
    <location>
        <position position="208"/>
    </location>
    <ligand>
        <name>Zn(2+)</name>
        <dbReference type="ChEBI" id="CHEBI:29105"/>
        <label>2</label>
    </ligand>
</feature>
<keyword evidence="12" id="KW-0472">Membrane</keyword>
<dbReference type="SUPFAM" id="SSF53187">
    <property type="entry name" value="Zn-dependent exopeptidases"/>
    <property type="match status" value="1"/>
</dbReference>
<feature type="active site" evidence="14">
    <location>
        <position position="175"/>
    </location>
</feature>
<evidence type="ECO:0000256" key="1">
    <source>
        <dbReference type="ARBA" id="ARBA00001947"/>
    </source>
</evidence>
<keyword evidence="9 15" id="KW-0862">Zinc</keyword>
<dbReference type="GO" id="GO:0051603">
    <property type="term" value="P:proteolysis involved in protein catabolic process"/>
    <property type="evidence" value="ECO:0007669"/>
    <property type="project" value="TreeGrafter"/>
</dbReference>
<evidence type="ECO:0000256" key="11">
    <source>
        <dbReference type="ARBA" id="ARBA00022989"/>
    </source>
</evidence>
<gene>
    <name evidence="17" type="ORF">SEPMUDRAFT_150646</name>
</gene>
<keyword evidence="8" id="KW-0378">Hydrolase</keyword>
<name>N1QFS2_SPHMS</name>
<sequence length="585" mass="64316">MEKSSLPIAVEQRAPASAGTRQRALRAILVSLTISIVCLNWLYGPLTSILGRDHLDHDEQSSGPSCGQVPALWPPSNDKLQDAYDFLFTDQFENASIARLSGAVQIKTESFDDLGEIGEDKRWDVFVPFHEYLAATFPRIHSELKVEKVNTHGLLYTWQGSDADKKPIVLMAHQDVVPVDGDTVDSWTHPPFSGHYDGQLIWGRGSSDCKNQLIGILETLEYLLQAEYQPKRTIVLSFGFDEECSGHQGAGHLASFLLERYGKDGVAAIVDEGMGYQEAFGTGFAVPGVAEKGYTDVDIAVRTPGGHSSVPKDHTSIGILSEIITIIESQQYPTYLADKNPYLEFLQCGAEYAPDFPKKLKKLLKSRSASSDLPTCAKKHHDQLAIEAAKAGASTKYLMQTSQAVDLIHGGTKTNAMPETAVATVNHRINIGDEPETVWAHLAHILKPVAEKYNLTLHAFDGEDAAYNSISLSSKKTSLKTAPVTPTSIDVVSPYAVISGTIRALYGEDTMVAPALMTGNTDTRYYWDLTKHIFRFGPGYVKEEDSSLGKIHTVDESVAVSNHFKVVRWFTLFLRNIDEAQLAED</sequence>
<dbReference type="EMBL" id="KB456267">
    <property type="protein sequence ID" value="EMF10597.1"/>
    <property type="molecule type" value="Genomic_DNA"/>
</dbReference>
<evidence type="ECO:0000259" key="16">
    <source>
        <dbReference type="Pfam" id="PF07687"/>
    </source>
</evidence>
<keyword evidence="17" id="KW-0121">Carboxypeptidase</keyword>
<dbReference type="Gene3D" id="3.30.70.360">
    <property type="match status" value="1"/>
</dbReference>
<dbReference type="Pfam" id="PF01546">
    <property type="entry name" value="Peptidase_M20"/>
    <property type="match status" value="1"/>
</dbReference>
<dbReference type="InterPro" id="IPR002933">
    <property type="entry name" value="Peptidase_M20"/>
</dbReference>
<evidence type="ECO:0000256" key="3">
    <source>
        <dbReference type="ARBA" id="ARBA00006247"/>
    </source>
</evidence>
<feature type="active site" description="Proton acceptor" evidence="14">
    <location>
        <position position="242"/>
    </location>
</feature>
<keyword evidence="4" id="KW-1017">Isopeptide bond</keyword>
<dbReference type="GO" id="GO:0004181">
    <property type="term" value="F:metallocarboxypeptidase activity"/>
    <property type="evidence" value="ECO:0007669"/>
    <property type="project" value="InterPro"/>
</dbReference>
<evidence type="ECO:0000256" key="4">
    <source>
        <dbReference type="ARBA" id="ARBA00022499"/>
    </source>
</evidence>
<dbReference type="InterPro" id="IPR011650">
    <property type="entry name" value="Peptidase_M20_dimer"/>
</dbReference>
<feature type="binding site" evidence="15">
    <location>
        <position position="552"/>
    </location>
    <ligand>
        <name>Zn(2+)</name>
        <dbReference type="ChEBI" id="CHEBI:29105"/>
        <label>1</label>
    </ligand>
</feature>
<evidence type="ECO:0000256" key="13">
    <source>
        <dbReference type="ARBA" id="ARBA00023180"/>
    </source>
</evidence>
<dbReference type="Proteomes" id="UP000016931">
    <property type="component" value="Unassembled WGS sequence"/>
</dbReference>
<evidence type="ECO:0000256" key="14">
    <source>
        <dbReference type="PIRSR" id="PIRSR037217-1"/>
    </source>
</evidence>
<feature type="domain" description="Peptidase M20 dimerisation" evidence="16">
    <location>
        <begin position="289"/>
        <end position="453"/>
    </location>
</feature>
<protein>
    <submittedName>
        <fullName evidence="17">Carboxypeptidase S</fullName>
    </submittedName>
</protein>
<accession>N1QFS2</accession>
<evidence type="ECO:0000256" key="7">
    <source>
        <dbReference type="ARBA" id="ARBA00022723"/>
    </source>
</evidence>
<dbReference type="GeneID" id="27903446"/>
<dbReference type="CDD" id="cd05674">
    <property type="entry name" value="M20_yscS"/>
    <property type="match status" value="1"/>
</dbReference>
<dbReference type="STRING" id="692275.N1QFS2"/>
<dbReference type="GO" id="GO:0000328">
    <property type="term" value="C:fungal-type vacuole lumen"/>
    <property type="evidence" value="ECO:0007669"/>
    <property type="project" value="TreeGrafter"/>
</dbReference>
<dbReference type="InterPro" id="IPR036264">
    <property type="entry name" value="Bact_exopeptidase_dim_dom"/>
</dbReference>
<evidence type="ECO:0000256" key="15">
    <source>
        <dbReference type="PIRSR" id="PIRSR037217-2"/>
    </source>
</evidence>
<dbReference type="SUPFAM" id="SSF55031">
    <property type="entry name" value="Bacterial exopeptidase dimerisation domain"/>
    <property type="match status" value="1"/>
</dbReference>
<evidence type="ECO:0000256" key="10">
    <source>
        <dbReference type="ARBA" id="ARBA00022843"/>
    </source>
</evidence>
<evidence type="ECO:0000313" key="17">
    <source>
        <dbReference type="EMBL" id="EMF10597.1"/>
    </source>
</evidence>
<keyword evidence="7 15" id="KW-0479">Metal-binding</keyword>
<comment type="similarity">
    <text evidence="3">Belongs to the peptidase M20A family.</text>
</comment>
<evidence type="ECO:0000256" key="2">
    <source>
        <dbReference type="ARBA" id="ARBA00004167"/>
    </source>
</evidence>
<dbReference type="InterPro" id="IPR001261">
    <property type="entry name" value="ArgE/DapE_CS"/>
</dbReference>
<proteinExistence type="inferred from homology"/>
<feature type="binding site" evidence="15">
    <location>
        <position position="271"/>
    </location>
    <ligand>
        <name>Zn(2+)</name>
        <dbReference type="ChEBI" id="CHEBI:29105"/>
        <label>2</label>
    </ligand>
</feature>
<evidence type="ECO:0000256" key="5">
    <source>
        <dbReference type="ARBA" id="ARBA00022670"/>
    </source>
</evidence>
<keyword evidence="11" id="KW-1133">Transmembrane helix</keyword>
<dbReference type="Pfam" id="PF07687">
    <property type="entry name" value="M20_dimer"/>
    <property type="match status" value="1"/>
</dbReference>
<dbReference type="FunFam" id="3.40.630.10:FF:000098">
    <property type="entry name" value="Gly-Xaa carboxypeptidase"/>
    <property type="match status" value="1"/>
</dbReference>
<dbReference type="GO" id="GO:0046872">
    <property type="term" value="F:metal ion binding"/>
    <property type="evidence" value="ECO:0007669"/>
    <property type="project" value="UniProtKB-KW"/>
</dbReference>
<dbReference type="AlphaFoldDB" id="N1QFS2"/>
<dbReference type="GO" id="GO:0016020">
    <property type="term" value="C:membrane"/>
    <property type="evidence" value="ECO:0007669"/>
    <property type="project" value="UniProtKB-SubCell"/>
</dbReference>